<proteinExistence type="predicted"/>
<protein>
    <submittedName>
        <fullName evidence="1">Uncharacterized protein</fullName>
    </submittedName>
</protein>
<organism evidence="1">
    <name type="scientific">Arundo donax</name>
    <name type="common">Giant reed</name>
    <name type="synonym">Donax arundinaceus</name>
    <dbReference type="NCBI Taxonomy" id="35708"/>
    <lineage>
        <taxon>Eukaryota</taxon>
        <taxon>Viridiplantae</taxon>
        <taxon>Streptophyta</taxon>
        <taxon>Embryophyta</taxon>
        <taxon>Tracheophyta</taxon>
        <taxon>Spermatophyta</taxon>
        <taxon>Magnoliopsida</taxon>
        <taxon>Liliopsida</taxon>
        <taxon>Poales</taxon>
        <taxon>Poaceae</taxon>
        <taxon>PACMAD clade</taxon>
        <taxon>Arundinoideae</taxon>
        <taxon>Arundineae</taxon>
        <taxon>Arundo</taxon>
    </lineage>
</organism>
<reference evidence="1" key="2">
    <citation type="journal article" date="2015" name="Data Brief">
        <title>Shoot transcriptome of the giant reed, Arundo donax.</title>
        <authorList>
            <person name="Barrero R.A."/>
            <person name="Guerrero F.D."/>
            <person name="Moolhuijzen P."/>
            <person name="Goolsby J.A."/>
            <person name="Tidwell J."/>
            <person name="Bellgard S.E."/>
            <person name="Bellgard M.I."/>
        </authorList>
    </citation>
    <scope>NUCLEOTIDE SEQUENCE</scope>
    <source>
        <tissue evidence="1">Shoot tissue taken approximately 20 cm above the soil surface</tissue>
    </source>
</reference>
<reference evidence="1" key="1">
    <citation type="submission" date="2014-09" db="EMBL/GenBank/DDBJ databases">
        <authorList>
            <person name="Magalhaes I.L.F."/>
            <person name="Oliveira U."/>
            <person name="Santos F.R."/>
            <person name="Vidigal T.H.D.A."/>
            <person name="Brescovit A.D."/>
            <person name="Santos A.J."/>
        </authorList>
    </citation>
    <scope>NUCLEOTIDE SEQUENCE</scope>
    <source>
        <tissue evidence="1">Shoot tissue taken approximately 20 cm above the soil surface</tissue>
    </source>
</reference>
<dbReference type="EMBL" id="GBRH01277255">
    <property type="protein sequence ID" value="JAD20640.1"/>
    <property type="molecule type" value="Transcribed_RNA"/>
</dbReference>
<accession>A0A0A8Y6E6</accession>
<sequence length="89" mass="9525">MVCPLTALDDKFIPDKAATRSSDSPIADELRRKEDEPPLIFLSLAPTFTPIGGRDGLGALLTSSGSGDALLESDDPKIEAYAFDDKPLF</sequence>
<evidence type="ECO:0000313" key="1">
    <source>
        <dbReference type="EMBL" id="JAD20640.1"/>
    </source>
</evidence>
<dbReference type="AlphaFoldDB" id="A0A0A8Y6E6"/>
<name>A0A0A8Y6E6_ARUDO</name>